<organism>
    <name type="scientific">Culex quinquefasciatus</name>
    <name type="common">Southern house mosquito</name>
    <name type="synonym">Culex pungens</name>
    <dbReference type="NCBI Taxonomy" id="7176"/>
    <lineage>
        <taxon>Eukaryota</taxon>
        <taxon>Metazoa</taxon>
        <taxon>Ecdysozoa</taxon>
        <taxon>Arthropoda</taxon>
        <taxon>Hexapoda</taxon>
        <taxon>Insecta</taxon>
        <taxon>Pterygota</taxon>
        <taxon>Neoptera</taxon>
        <taxon>Endopterygota</taxon>
        <taxon>Diptera</taxon>
        <taxon>Nematocera</taxon>
        <taxon>Culicoidea</taxon>
        <taxon>Culicidae</taxon>
        <taxon>Culicinae</taxon>
        <taxon>Culicini</taxon>
        <taxon>Culex</taxon>
        <taxon>Culex</taxon>
    </lineage>
</organism>
<protein>
    <submittedName>
        <fullName evidence="2 3">Uncharacterized protein</fullName>
    </submittedName>
</protein>
<dbReference type="KEGG" id="cqu:CpipJ_CPIJ010748"/>
<dbReference type="HOGENOM" id="CLU_130063_0_0_1"/>
<keyword evidence="1" id="KW-0732">Signal</keyword>
<keyword evidence="4" id="KW-1185">Reference proteome</keyword>
<dbReference type="VEuPathDB" id="VectorBase:CPIJ010748"/>
<reference evidence="3" key="2">
    <citation type="submission" date="2020-05" db="UniProtKB">
        <authorList>
            <consortium name="EnsemblMetazoa"/>
        </authorList>
    </citation>
    <scope>IDENTIFICATION</scope>
    <source>
        <strain evidence="3">JHB</strain>
    </source>
</reference>
<feature type="signal peptide" evidence="1">
    <location>
        <begin position="1"/>
        <end position="24"/>
    </location>
</feature>
<evidence type="ECO:0000313" key="4">
    <source>
        <dbReference type="Proteomes" id="UP000002320"/>
    </source>
</evidence>
<dbReference type="EMBL" id="DS232104">
    <property type="protein sequence ID" value="EDS34928.1"/>
    <property type="molecule type" value="Genomic_DNA"/>
</dbReference>
<dbReference type="VEuPathDB" id="VectorBase:CQUJHB009746"/>
<reference evidence="2" key="1">
    <citation type="submission" date="2007-03" db="EMBL/GenBank/DDBJ databases">
        <title>Annotation of Culex pipiens quinquefasciatus.</title>
        <authorList>
            <consortium name="The Broad Institute Genome Sequencing Platform"/>
            <person name="Atkinson P.W."/>
            <person name="Hemingway J."/>
            <person name="Christensen B.M."/>
            <person name="Higgs S."/>
            <person name="Kodira C."/>
            <person name="Hannick L."/>
            <person name="Megy K."/>
            <person name="O'Leary S."/>
            <person name="Pearson M."/>
            <person name="Haas B.J."/>
            <person name="Mauceli E."/>
            <person name="Wortman J.R."/>
            <person name="Lee N.H."/>
            <person name="Guigo R."/>
            <person name="Stanke M."/>
            <person name="Alvarado L."/>
            <person name="Amedeo P."/>
            <person name="Antoine C.H."/>
            <person name="Arensburger P."/>
            <person name="Bidwell S.L."/>
            <person name="Crawford M."/>
            <person name="Camaro F."/>
            <person name="Devon K."/>
            <person name="Engels R."/>
            <person name="Hammond M."/>
            <person name="Howarth C."/>
            <person name="Koehrsen M."/>
            <person name="Lawson D."/>
            <person name="Montgomery P."/>
            <person name="Nene V."/>
            <person name="Nusbaum C."/>
            <person name="Puiu D."/>
            <person name="Romero-Severson J."/>
            <person name="Severson D.W."/>
            <person name="Shumway M."/>
            <person name="Sisk P."/>
            <person name="Stolte C."/>
            <person name="Zeng Q."/>
            <person name="Eisenstadt E."/>
            <person name="Fraser-Liggett C."/>
            <person name="Strausberg R."/>
            <person name="Galagan J."/>
            <person name="Birren B."/>
            <person name="Collins F.H."/>
        </authorList>
    </citation>
    <scope>NUCLEOTIDE SEQUENCE [LARGE SCALE GENOMIC DNA]</scope>
    <source>
        <strain evidence="2">JHB</strain>
    </source>
</reference>
<dbReference type="OMA" id="KVTWVGD"/>
<name>B0WUE9_CULQU</name>
<dbReference type="eggNOG" id="ENOG502S7R9">
    <property type="taxonomic scope" value="Eukaryota"/>
</dbReference>
<dbReference type="InParanoid" id="B0WUE9"/>
<dbReference type="AlphaFoldDB" id="B0WUE9"/>
<proteinExistence type="predicted"/>
<dbReference type="EnsemblMetazoa" id="CPIJ010748-RA">
    <property type="protein sequence ID" value="CPIJ010748-PA"/>
    <property type="gene ID" value="CPIJ010748"/>
</dbReference>
<accession>B0WUE9</accession>
<dbReference type="Proteomes" id="UP000002320">
    <property type="component" value="Unassembled WGS sequence"/>
</dbReference>
<gene>
    <name evidence="3" type="primary">6043340</name>
    <name evidence="2" type="ORF">CpipJ_CPIJ010748</name>
</gene>
<dbReference type="OrthoDB" id="6616542at2759"/>
<feature type="chain" id="PRO_5014566964" evidence="1">
    <location>
        <begin position="25"/>
        <end position="177"/>
    </location>
</feature>
<evidence type="ECO:0000313" key="2">
    <source>
        <dbReference type="EMBL" id="EDS34928.1"/>
    </source>
</evidence>
<evidence type="ECO:0000313" key="3">
    <source>
        <dbReference type="EnsemblMetazoa" id="CPIJ010748-PA"/>
    </source>
</evidence>
<sequence>MSPHWRVISTMTVIAVMSSVQVHSHPLGTKTFATQNSDDSEFRDKAYDEDFKKVTWVGDVPVPALQKYGNPKSEDNAHKEVDNFPSNIYSKYDNTQKKAKDIFDTKPLLDTIRESDKYGNEGDHFYFITKPLVQITEKVSNSINKVLAAPRNLFRSATKSVSDKLNNVGAGLVGLRK</sequence>
<evidence type="ECO:0000256" key="1">
    <source>
        <dbReference type="SAM" id="SignalP"/>
    </source>
</evidence>